<dbReference type="Proteomes" id="UP000054279">
    <property type="component" value="Unassembled WGS sequence"/>
</dbReference>
<dbReference type="EMBL" id="KN837209">
    <property type="protein sequence ID" value="KIJ33689.1"/>
    <property type="molecule type" value="Genomic_DNA"/>
</dbReference>
<dbReference type="Pfam" id="PF03732">
    <property type="entry name" value="Retrotrans_gag"/>
    <property type="match status" value="1"/>
</dbReference>
<feature type="non-terminal residue" evidence="2">
    <location>
        <position position="1"/>
    </location>
</feature>
<dbReference type="OrthoDB" id="3263571at2759"/>
<accession>A0A0C9UFV8</accession>
<protein>
    <recommendedName>
        <fullName evidence="1">Retrotransposon gag domain-containing protein</fullName>
    </recommendedName>
</protein>
<evidence type="ECO:0000313" key="2">
    <source>
        <dbReference type="EMBL" id="KIJ33689.1"/>
    </source>
</evidence>
<evidence type="ECO:0000259" key="1">
    <source>
        <dbReference type="Pfam" id="PF03732"/>
    </source>
</evidence>
<reference evidence="2 3" key="1">
    <citation type="submission" date="2014-06" db="EMBL/GenBank/DDBJ databases">
        <title>Evolutionary Origins and Diversification of the Mycorrhizal Mutualists.</title>
        <authorList>
            <consortium name="DOE Joint Genome Institute"/>
            <consortium name="Mycorrhizal Genomics Consortium"/>
            <person name="Kohler A."/>
            <person name="Kuo A."/>
            <person name="Nagy L.G."/>
            <person name="Floudas D."/>
            <person name="Copeland A."/>
            <person name="Barry K.W."/>
            <person name="Cichocki N."/>
            <person name="Veneault-Fourrey C."/>
            <person name="LaButti K."/>
            <person name="Lindquist E.A."/>
            <person name="Lipzen A."/>
            <person name="Lundell T."/>
            <person name="Morin E."/>
            <person name="Murat C."/>
            <person name="Riley R."/>
            <person name="Ohm R."/>
            <person name="Sun H."/>
            <person name="Tunlid A."/>
            <person name="Henrissat B."/>
            <person name="Grigoriev I.V."/>
            <person name="Hibbett D.S."/>
            <person name="Martin F."/>
        </authorList>
    </citation>
    <scope>NUCLEOTIDE SEQUENCE [LARGE SCALE GENOMIC DNA]</scope>
    <source>
        <strain evidence="2 3">SS14</strain>
    </source>
</reference>
<evidence type="ECO:0000313" key="3">
    <source>
        <dbReference type="Proteomes" id="UP000054279"/>
    </source>
</evidence>
<sequence length="221" mass="24590">QSFPQVPVDFYTGLLGRMNAQFAVMAEALKQSKGTDQESFGLKVASPDVFDGTISKSSAFLNQLSLYFKGKKITSDDDKITITLSYMKGGTVGPWVKDMTEKLITEEELRWVTFTKEFKDFFGDPDPAGTARRDMNLLKQGTHTADEYVASFNELKNDTGYNDAALVDKFEKGLNSALVNKIYSLPDMPTTLYLCLAPTFPSNSPPTHTYIQHQKEKKAGP</sequence>
<name>A0A0C9UFV8_SPHS4</name>
<dbReference type="InterPro" id="IPR005162">
    <property type="entry name" value="Retrotrans_gag_dom"/>
</dbReference>
<dbReference type="AlphaFoldDB" id="A0A0C9UFV8"/>
<dbReference type="HOGENOM" id="CLU_1253310_0_0_1"/>
<proteinExistence type="predicted"/>
<gene>
    <name evidence="2" type="ORF">M422DRAFT_35400</name>
</gene>
<feature type="domain" description="Retrotransposon gag" evidence="1">
    <location>
        <begin position="95"/>
        <end position="175"/>
    </location>
</feature>
<organism evidence="2 3">
    <name type="scientific">Sphaerobolus stellatus (strain SS14)</name>
    <dbReference type="NCBI Taxonomy" id="990650"/>
    <lineage>
        <taxon>Eukaryota</taxon>
        <taxon>Fungi</taxon>
        <taxon>Dikarya</taxon>
        <taxon>Basidiomycota</taxon>
        <taxon>Agaricomycotina</taxon>
        <taxon>Agaricomycetes</taxon>
        <taxon>Phallomycetidae</taxon>
        <taxon>Geastrales</taxon>
        <taxon>Sphaerobolaceae</taxon>
        <taxon>Sphaerobolus</taxon>
    </lineage>
</organism>
<keyword evidence="3" id="KW-1185">Reference proteome</keyword>